<evidence type="ECO:0000256" key="9">
    <source>
        <dbReference type="ARBA" id="ARBA00033063"/>
    </source>
</evidence>
<evidence type="ECO:0000256" key="1">
    <source>
        <dbReference type="ARBA" id="ARBA00004442"/>
    </source>
</evidence>
<comment type="caution">
    <text evidence="14">The sequence shown here is derived from an EMBL/GenBank/DDBJ whole genome shotgun (WGS) entry which is preliminary data.</text>
</comment>
<evidence type="ECO:0000256" key="3">
    <source>
        <dbReference type="ARBA" id="ARBA00015419"/>
    </source>
</evidence>
<feature type="signal peptide" evidence="11">
    <location>
        <begin position="1"/>
        <end position="38"/>
    </location>
</feature>
<keyword evidence="7" id="KW-0472">Membrane</keyword>
<comment type="similarity">
    <text evidence="2">Belongs to the TamA family.</text>
</comment>
<feature type="domain" description="TamA POTRA" evidence="13">
    <location>
        <begin position="41"/>
        <end position="114"/>
    </location>
</feature>
<dbReference type="PANTHER" id="PTHR12815">
    <property type="entry name" value="SORTING AND ASSEMBLY MACHINERY SAMM50 PROTEIN FAMILY MEMBER"/>
    <property type="match status" value="1"/>
</dbReference>
<dbReference type="InterPro" id="IPR000184">
    <property type="entry name" value="Bac_surfAg_D15"/>
</dbReference>
<dbReference type="Pfam" id="PF01103">
    <property type="entry name" value="Omp85"/>
    <property type="match status" value="1"/>
</dbReference>
<organism evidence="14 15">
    <name type="scientific">Vibrio algivorus</name>
    <dbReference type="NCBI Taxonomy" id="1667024"/>
    <lineage>
        <taxon>Bacteria</taxon>
        <taxon>Pseudomonadati</taxon>
        <taxon>Pseudomonadota</taxon>
        <taxon>Gammaproteobacteria</taxon>
        <taxon>Vibrionales</taxon>
        <taxon>Vibrionaceae</taxon>
        <taxon>Vibrio</taxon>
    </lineage>
</organism>
<dbReference type="Gene3D" id="2.40.160.50">
    <property type="entry name" value="membrane protein fhac: a member of the omp85/tpsb transporter family"/>
    <property type="match status" value="1"/>
</dbReference>
<dbReference type="PANTHER" id="PTHR12815:SF47">
    <property type="entry name" value="TRANSLOCATION AND ASSEMBLY MODULE SUBUNIT TAMA"/>
    <property type="match status" value="1"/>
</dbReference>
<dbReference type="Gene3D" id="3.10.20.310">
    <property type="entry name" value="membrane protein fhac"/>
    <property type="match status" value="3"/>
</dbReference>
<dbReference type="Pfam" id="PF17243">
    <property type="entry name" value="POTRA_TamA_1"/>
    <property type="match status" value="1"/>
</dbReference>
<evidence type="ECO:0000256" key="8">
    <source>
        <dbReference type="ARBA" id="ARBA00023237"/>
    </source>
</evidence>
<comment type="subcellular location">
    <subcellularLocation>
        <location evidence="1">Cell outer membrane</location>
    </subcellularLocation>
</comment>
<keyword evidence="15" id="KW-1185">Reference proteome</keyword>
<evidence type="ECO:0000313" key="15">
    <source>
        <dbReference type="Proteomes" id="UP001157156"/>
    </source>
</evidence>
<evidence type="ECO:0000256" key="11">
    <source>
        <dbReference type="SAM" id="SignalP"/>
    </source>
</evidence>
<evidence type="ECO:0000259" key="12">
    <source>
        <dbReference type="Pfam" id="PF01103"/>
    </source>
</evidence>
<evidence type="ECO:0000256" key="4">
    <source>
        <dbReference type="ARBA" id="ARBA00022452"/>
    </source>
</evidence>
<evidence type="ECO:0000256" key="7">
    <source>
        <dbReference type="ARBA" id="ARBA00023136"/>
    </source>
</evidence>
<dbReference type="EMBL" id="BSPV01000006">
    <property type="protein sequence ID" value="GLT15202.1"/>
    <property type="molecule type" value="Genomic_DNA"/>
</dbReference>
<protein>
    <recommendedName>
        <fullName evidence="3">Translocation and assembly module subunit TamA</fullName>
    </recommendedName>
    <alternativeName>
        <fullName evidence="9">Autotransporter assembly factor TamA</fullName>
    </alternativeName>
</protein>
<evidence type="ECO:0000259" key="13">
    <source>
        <dbReference type="Pfam" id="PF17243"/>
    </source>
</evidence>
<feature type="domain" description="Bacterial surface antigen (D15)" evidence="12">
    <location>
        <begin position="285"/>
        <end position="590"/>
    </location>
</feature>
<evidence type="ECO:0000256" key="5">
    <source>
        <dbReference type="ARBA" id="ARBA00022692"/>
    </source>
</evidence>
<name>A0ABQ6EQ00_9VIBR</name>
<evidence type="ECO:0000256" key="6">
    <source>
        <dbReference type="ARBA" id="ARBA00022729"/>
    </source>
</evidence>
<keyword evidence="6 11" id="KW-0732">Signal</keyword>
<feature type="chain" id="PRO_5045046431" description="Translocation and assembly module subunit TamA" evidence="11">
    <location>
        <begin position="39"/>
        <end position="593"/>
    </location>
</feature>
<dbReference type="Proteomes" id="UP001157156">
    <property type="component" value="Unassembled WGS sequence"/>
</dbReference>
<accession>A0ABQ6EQ00</accession>
<keyword evidence="8" id="KW-0998">Cell outer membrane</keyword>
<evidence type="ECO:0000256" key="2">
    <source>
        <dbReference type="ARBA" id="ARBA00010248"/>
    </source>
</evidence>
<sequence>MTNYSSFDNEYKYSLMKKSHLTSLLACLLIFSAMPSYAETELTIEGLDGELEDNVSSYLSAIKESEYSTSLRFQSRVKQNIVDALKALGYYNPIIQFQIEGDTNDPDADNEIIVTVDAGIPTIIYESDIVIEGDAATDVDFMRLVDRSKLNLGQVVNHGNYEGLKSALRNLALQKGYFDGQFIDTRLQVSPSRNQAFVHLHYQSGQRYVFGQTTITGSQIEQKRVQSLVPYENGQPYQSVLVGELNQNLSSSEWFTNIFVEPDIESVDEDKSLPMKVRVSPQTRNQIETGLGYSTDVGPRGKLSWKKPWLNKYGHSVGASVMLSHPEKTFTANYKIPLEDVLHDYYLVQYGFKDEDDNDTDSQEQNLSFERHWLYDNGWHRTIYLRLLYEDYVQASESGHSLYVLPGISFSRVRTRGNTMPMWGDKQSISFEYGDPSLLSDTRIVRVVGHTGWVRGIGRNHRFLTRLDAGGAFADDWSEVPPSLRFFVGGVNSLRGYGYEEVSPRDSNDELEGGAYMATSSLEYQYRVTGNWWGAAFLDVGDAWTDTPEWKRGVGLGVRWASPVGPVRLDFAYGLDADDGDEFRIHFTLGPEL</sequence>
<dbReference type="InterPro" id="IPR035243">
    <property type="entry name" value="TamA_POTRA_Dom_1"/>
</dbReference>
<dbReference type="InterPro" id="IPR039910">
    <property type="entry name" value="D15-like"/>
</dbReference>
<reference evidence="15" key="1">
    <citation type="journal article" date="2019" name="Int. J. Syst. Evol. Microbiol.">
        <title>The Global Catalogue of Microorganisms (GCM) 10K type strain sequencing project: providing services to taxonomists for standard genome sequencing and annotation.</title>
        <authorList>
            <consortium name="The Broad Institute Genomics Platform"/>
            <consortium name="The Broad Institute Genome Sequencing Center for Infectious Disease"/>
            <person name="Wu L."/>
            <person name="Ma J."/>
        </authorList>
    </citation>
    <scope>NUCLEOTIDE SEQUENCE [LARGE SCALE GENOMIC DNA]</scope>
    <source>
        <strain evidence="15">NBRC 111146</strain>
    </source>
</reference>
<comment type="subunit">
    <text evidence="10">Interacts with TamB to form the translocation and assembly module (TAM).</text>
</comment>
<evidence type="ECO:0000256" key="10">
    <source>
        <dbReference type="ARBA" id="ARBA00093548"/>
    </source>
</evidence>
<proteinExistence type="inferred from homology"/>
<keyword evidence="4" id="KW-1134">Transmembrane beta strand</keyword>
<gene>
    <name evidence="14" type="primary">ytfM</name>
    <name evidence="14" type="ORF">GCM10007931_21770</name>
</gene>
<evidence type="ECO:0000313" key="14">
    <source>
        <dbReference type="EMBL" id="GLT15202.1"/>
    </source>
</evidence>
<keyword evidence="5" id="KW-0812">Transmembrane</keyword>